<evidence type="ECO:0000313" key="2">
    <source>
        <dbReference type="EMBL" id="KAJ3112729.1"/>
    </source>
</evidence>
<dbReference type="Proteomes" id="UP001211907">
    <property type="component" value="Unassembled WGS sequence"/>
</dbReference>
<comment type="caution">
    <text evidence="2">The sequence shown here is derived from an EMBL/GenBank/DDBJ whole genome shotgun (WGS) entry which is preliminary data.</text>
</comment>
<feature type="region of interest" description="Disordered" evidence="1">
    <location>
        <begin position="604"/>
        <end position="639"/>
    </location>
</feature>
<feature type="compositionally biased region" description="Low complexity" evidence="1">
    <location>
        <begin position="432"/>
        <end position="471"/>
    </location>
</feature>
<keyword evidence="3" id="KW-1185">Reference proteome</keyword>
<feature type="compositionally biased region" description="Polar residues" evidence="1">
    <location>
        <begin position="397"/>
        <end position="406"/>
    </location>
</feature>
<evidence type="ECO:0000256" key="1">
    <source>
        <dbReference type="SAM" id="MobiDB-lite"/>
    </source>
</evidence>
<dbReference type="EMBL" id="JADGJH010001510">
    <property type="protein sequence ID" value="KAJ3112729.1"/>
    <property type="molecule type" value="Genomic_DNA"/>
</dbReference>
<feature type="region of interest" description="Disordered" evidence="1">
    <location>
        <begin position="364"/>
        <end position="562"/>
    </location>
</feature>
<name>A0AAD5XB92_9FUNG</name>
<dbReference type="AlphaFoldDB" id="A0AAD5XB92"/>
<organism evidence="2 3">
    <name type="scientific">Physocladia obscura</name>
    <dbReference type="NCBI Taxonomy" id="109957"/>
    <lineage>
        <taxon>Eukaryota</taxon>
        <taxon>Fungi</taxon>
        <taxon>Fungi incertae sedis</taxon>
        <taxon>Chytridiomycota</taxon>
        <taxon>Chytridiomycota incertae sedis</taxon>
        <taxon>Chytridiomycetes</taxon>
        <taxon>Chytridiales</taxon>
        <taxon>Chytriomycetaceae</taxon>
        <taxon>Physocladia</taxon>
    </lineage>
</organism>
<proteinExistence type="predicted"/>
<feature type="compositionally biased region" description="Polar residues" evidence="1">
    <location>
        <begin position="365"/>
        <end position="386"/>
    </location>
</feature>
<protein>
    <submittedName>
        <fullName evidence="2">Uncharacterized protein</fullName>
    </submittedName>
</protein>
<evidence type="ECO:0000313" key="3">
    <source>
        <dbReference type="Proteomes" id="UP001211907"/>
    </source>
</evidence>
<feature type="compositionally biased region" description="Low complexity" evidence="1">
    <location>
        <begin position="479"/>
        <end position="495"/>
    </location>
</feature>
<sequence>MLKKATINANQGDGTYFTLRDDGSYDFKAVSKLEIVNGHPTYTPSFMFSPSSQINPRGTDNNRHQNSQEPILLVTLRDAHYVLPNQSIAMMLPFSDCVISNRRDAGTPKTYRRNGTGETYSLVYGAGDVDFGMPTDIYNSLLNSISASLNDYYNVTFQQNAIRPVLETEGQPRTANKLTWLSVPARKAPSTNTQSNAIPVAASDLVMTGRESDEVRPDGRRSIIITGNTDLTTTLQLADSDPNNKNLRGIGFLACKLKGQAPAGYEPTKYTLSFQLMYFYLIELVNIQAPSMNPGIHSNDVASASSNTALNLMAAATALKSRTGANNPSNPYANRGIPGMMNPGQRLPFGPMSSNVPGANVAVPTYQSSSEPTPFQPAIQRSSDPLVSTPMMRSNIPPINSANQGPQYPGQPFGIRSNYPGQTPIGSVPGLPQQQQPQQQQQQQQQPSQAPFFAQQQQQQQRQQQPQQPFQPQQPTPPWTQQQTPQSQYQSQVPPSTRPMTQPSTESAYMQPQTPSANPGGVYNQQQQPDFRQTNTTGGLDPSFGNSQFNPSTSNTTPIPLATPSTAIPIVNESPNPSSFGNPVGNDPVSIGQFPGDNNIEFGVPTDDFSGTNIGDTGRPLGTTNTSMGGHRTTDGTNN</sequence>
<feature type="non-terminal residue" evidence="2">
    <location>
        <position position="639"/>
    </location>
</feature>
<reference evidence="2" key="1">
    <citation type="submission" date="2020-05" db="EMBL/GenBank/DDBJ databases">
        <title>Phylogenomic resolution of chytrid fungi.</title>
        <authorList>
            <person name="Stajich J.E."/>
            <person name="Amses K."/>
            <person name="Simmons R."/>
            <person name="Seto K."/>
            <person name="Myers J."/>
            <person name="Bonds A."/>
            <person name="Quandt C.A."/>
            <person name="Barry K."/>
            <person name="Liu P."/>
            <person name="Grigoriev I."/>
            <person name="Longcore J.E."/>
            <person name="James T.Y."/>
        </authorList>
    </citation>
    <scope>NUCLEOTIDE SEQUENCE</scope>
    <source>
        <strain evidence="2">JEL0513</strain>
    </source>
</reference>
<accession>A0AAD5XB92</accession>
<feature type="compositionally biased region" description="Polar residues" evidence="1">
    <location>
        <begin position="498"/>
        <end position="562"/>
    </location>
</feature>
<gene>
    <name evidence="2" type="ORF">HK100_002230</name>
</gene>